<dbReference type="InterPro" id="IPR046672">
    <property type="entry name" value="DUF6542"/>
</dbReference>
<feature type="domain" description="DUF6542" evidence="2">
    <location>
        <begin position="3"/>
        <end position="115"/>
    </location>
</feature>
<dbReference type="OrthoDB" id="4315496at2"/>
<organism evidence="3 4">
    <name type="scientific">Streptomyces kaniharaensis</name>
    <dbReference type="NCBI Taxonomy" id="212423"/>
    <lineage>
        <taxon>Bacteria</taxon>
        <taxon>Bacillati</taxon>
        <taxon>Actinomycetota</taxon>
        <taxon>Actinomycetes</taxon>
        <taxon>Kitasatosporales</taxon>
        <taxon>Streptomycetaceae</taxon>
        <taxon>Streptomyces</taxon>
    </lineage>
</organism>
<dbReference type="EMBL" id="WBOF01000001">
    <property type="protein sequence ID" value="MQS13663.1"/>
    <property type="molecule type" value="Genomic_DNA"/>
</dbReference>
<accession>A0A6N7KVQ3</accession>
<feature type="transmembrane region" description="Helical" evidence="1">
    <location>
        <begin position="90"/>
        <end position="111"/>
    </location>
</feature>
<dbReference type="AlphaFoldDB" id="A0A6N7KVQ3"/>
<reference evidence="3 4" key="1">
    <citation type="submission" date="2019-09" db="EMBL/GenBank/DDBJ databases">
        <title>Genome Sequences of Streptomyces kaniharaensis ATCC 21070.</title>
        <authorList>
            <person name="Zhu W."/>
            <person name="De Crecy-Lagard V."/>
            <person name="Richards N.G."/>
        </authorList>
    </citation>
    <scope>NUCLEOTIDE SEQUENCE [LARGE SCALE GENOMIC DNA]</scope>
    <source>
        <strain evidence="3 4">SF-557</strain>
    </source>
</reference>
<gene>
    <name evidence="3" type="ORF">F7Q99_15625</name>
</gene>
<evidence type="ECO:0000259" key="2">
    <source>
        <dbReference type="Pfam" id="PF20177"/>
    </source>
</evidence>
<dbReference type="Proteomes" id="UP000450000">
    <property type="component" value="Unassembled WGS sequence"/>
</dbReference>
<comment type="caution">
    <text evidence="3">The sequence shown here is derived from an EMBL/GenBank/DDBJ whole genome shotgun (WGS) entry which is preliminary data.</text>
</comment>
<name>A0A6N7KVQ3_9ACTN</name>
<evidence type="ECO:0000313" key="4">
    <source>
        <dbReference type="Proteomes" id="UP000450000"/>
    </source>
</evidence>
<keyword evidence="4" id="KW-1185">Reference proteome</keyword>
<proteinExistence type="predicted"/>
<dbReference type="Pfam" id="PF20177">
    <property type="entry name" value="DUF6542"/>
    <property type="match status" value="1"/>
</dbReference>
<sequence length="119" mass="11852">MPAALAIVLPAAGAGIDETSGPGMGIAFAVGAVVGTALAATLSSRNGWWWVLCASPLLVLGVTAAAELLANGDAYRGKALATGSAKWVVHGFPVMAAAAGAAVLVIVVRVARDRRKHHG</sequence>
<evidence type="ECO:0000256" key="1">
    <source>
        <dbReference type="SAM" id="Phobius"/>
    </source>
</evidence>
<feature type="transmembrane region" description="Helical" evidence="1">
    <location>
        <begin position="23"/>
        <end position="42"/>
    </location>
</feature>
<feature type="transmembrane region" description="Helical" evidence="1">
    <location>
        <begin position="49"/>
        <end position="70"/>
    </location>
</feature>
<evidence type="ECO:0000313" key="3">
    <source>
        <dbReference type="EMBL" id="MQS13663.1"/>
    </source>
</evidence>
<keyword evidence="1" id="KW-0472">Membrane</keyword>
<protein>
    <recommendedName>
        <fullName evidence="2">DUF6542 domain-containing protein</fullName>
    </recommendedName>
</protein>
<keyword evidence="1" id="KW-0812">Transmembrane</keyword>
<keyword evidence="1" id="KW-1133">Transmembrane helix</keyword>
<dbReference type="RefSeq" id="WP_153462050.1">
    <property type="nucleotide sequence ID" value="NZ_WBOF01000001.1"/>
</dbReference>